<dbReference type="EMBL" id="JACAZI010000008">
    <property type="protein sequence ID" value="KAF7353964.1"/>
    <property type="molecule type" value="Genomic_DNA"/>
</dbReference>
<feature type="transmembrane region" description="Helical" evidence="1">
    <location>
        <begin position="125"/>
        <end position="149"/>
    </location>
</feature>
<keyword evidence="3" id="KW-1185">Reference proteome</keyword>
<evidence type="ECO:0000313" key="2">
    <source>
        <dbReference type="EMBL" id="KAF7353964.1"/>
    </source>
</evidence>
<gene>
    <name evidence="2" type="ORF">MVEN_01082800</name>
</gene>
<comment type="caution">
    <text evidence="2">The sequence shown here is derived from an EMBL/GenBank/DDBJ whole genome shotgun (WGS) entry which is preliminary data.</text>
</comment>
<dbReference type="AlphaFoldDB" id="A0A8H7CXA5"/>
<evidence type="ECO:0000256" key="1">
    <source>
        <dbReference type="SAM" id="Phobius"/>
    </source>
</evidence>
<dbReference type="Proteomes" id="UP000620124">
    <property type="component" value="Unassembled WGS sequence"/>
</dbReference>
<dbReference type="OrthoDB" id="3049275at2759"/>
<name>A0A8H7CXA5_9AGAR</name>
<keyword evidence="1" id="KW-0812">Transmembrane</keyword>
<evidence type="ECO:0000313" key="3">
    <source>
        <dbReference type="Proteomes" id="UP000620124"/>
    </source>
</evidence>
<sequence length="476" mass="51693">MGNSQSLFYPDNPSRRTRAQQLADDCQSFQHEYEKIKAEVETELGPYKEKVAHVLHAFGCRNLDDLDKLVHSTTVGENLEKWKEIKSTVDGLDTASEVFSTAMAVVAIAGIAISIVGALAGGFGFFAGLAVTANILLIMGVIGAIFDAISGAIQRSQLRDAINSLYPSRIKIKLIQINISGIKKLYAIFEKAGYNKDTIIKELREGDVMSNLQESAAAASYYEVAKGLVEHDRTRPGGAWTNEDPGWENIARSLDTELAAKKLAARANAFAFNPTMLISASAASPRIATSTSHIQPMGLMANNLTTEYQNDEMRKCDRSLSRLEYMKDHGMDYKLPLSQKTTAQITVVLQPKDSKTVSPLLQGPMRLSLESFLNATAAVVHVQAGTHGTLQADTANLKLSTEHGPKAPTDWIISFANAAEASSFAGKRDVDSESSQSLSVEVSLRIETPDALYIAADGTLRRSPEESISVFVARYA</sequence>
<reference evidence="2" key="1">
    <citation type="submission" date="2020-05" db="EMBL/GenBank/DDBJ databases">
        <title>Mycena genomes resolve the evolution of fungal bioluminescence.</title>
        <authorList>
            <person name="Tsai I.J."/>
        </authorList>
    </citation>
    <scope>NUCLEOTIDE SEQUENCE</scope>
    <source>
        <strain evidence="2">CCC161011</strain>
    </source>
</reference>
<feature type="transmembrane region" description="Helical" evidence="1">
    <location>
        <begin position="98"/>
        <end position="119"/>
    </location>
</feature>
<organism evidence="2 3">
    <name type="scientific">Mycena venus</name>
    <dbReference type="NCBI Taxonomy" id="2733690"/>
    <lineage>
        <taxon>Eukaryota</taxon>
        <taxon>Fungi</taxon>
        <taxon>Dikarya</taxon>
        <taxon>Basidiomycota</taxon>
        <taxon>Agaricomycotina</taxon>
        <taxon>Agaricomycetes</taxon>
        <taxon>Agaricomycetidae</taxon>
        <taxon>Agaricales</taxon>
        <taxon>Marasmiineae</taxon>
        <taxon>Mycenaceae</taxon>
        <taxon>Mycena</taxon>
    </lineage>
</organism>
<accession>A0A8H7CXA5</accession>
<protein>
    <submittedName>
        <fullName evidence="2">Uncharacterized protein</fullName>
    </submittedName>
</protein>
<keyword evidence="1" id="KW-0472">Membrane</keyword>
<proteinExistence type="predicted"/>
<keyword evidence="1" id="KW-1133">Transmembrane helix</keyword>